<dbReference type="PANTHER" id="PTHR42870">
    <property type="entry name" value="ACETYL-COA C-ACETYLTRANSFERASE"/>
    <property type="match status" value="1"/>
</dbReference>
<dbReference type="EMBL" id="LYVF01000199">
    <property type="protein sequence ID" value="OAT79334.1"/>
    <property type="molecule type" value="Genomic_DNA"/>
</dbReference>
<dbReference type="SUPFAM" id="SSF53901">
    <property type="entry name" value="Thiolase-like"/>
    <property type="match status" value="2"/>
</dbReference>
<dbReference type="PANTHER" id="PTHR42870:SF1">
    <property type="entry name" value="NON-SPECIFIC LIPID-TRANSFER PROTEIN-LIKE 2"/>
    <property type="match status" value="1"/>
</dbReference>
<protein>
    <recommendedName>
        <fullName evidence="5">Propanoyl-CoA acyltransferase</fullName>
    </recommendedName>
</protein>
<dbReference type="Proteomes" id="UP000078532">
    <property type="component" value="Unassembled WGS sequence"/>
</dbReference>
<dbReference type="CDD" id="cd00829">
    <property type="entry name" value="SCP-x_thiolase"/>
    <property type="match status" value="1"/>
</dbReference>
<accession>A0A1B7LAH3</accession>
<dbReference type="Pfam" id="PF22691">
    <property type="entry name" value="Thiolase_C_1"/>
    <property type="match status" value="1"/>
</dbReference>
<reference evidence="3 4" key="1">
    <citation type="submission" date="2016-04" db="EMBL/GenBank/DDBJ databases">
        <authorList>
            <person name="Evans L.H."/>
            <person name="Alamgir A."/>
            <person name="Owens N."/>
            <person name="Weber N.D."/>
            <person name="Virtaneva K."/>
            <person name="Barbian K."/>
            <person name="Babar A."/>
            <person name="Rosenke K."/>
        </authorList>
    </citation>
    <scope>NUCLEOTIDE SEQUENCE [LARGE SCALE GENOMIC DNA]</scope>
    <source>
        <strain evidence="3 4">LMa1</strain>
    </source>
</reference>
<sequence>MREVVVGGIGITQWGYYEDARCYDLGSKAILASLRDADMEWQDIQAAFCGSVYQGTGSGHQAIKDVGLTGIPIVNVENACSSAASAFRLAYQSVAAEIYDMVMVLGMEKMPRGPIPSNAFREWKLKLGFNMQPANYALLTQKYLEKTGATIEDVSLVTVKNRRNGALNPNARFQKPVTVEEVLASRMISAPLRLLHCCPLADGAVAFILCSRDKFKAKHKVVTVAASVLITGVYGEEYPPGDIVGSLKYPPIMNLTQLSAKQAYEAAGLGPEDIDVAQVYDAVAPGELWDLEELGLCGEGEAPRLLKAGVFDLNGKLPVNTDGGLIARGHPLGASAGGQIYELVLHLRGDAGPRQVKGAKVALAHAMGAGPNSAVTILKN</sequence>
<evidence type="ECO:0008006" key="5">
    <source>
        <dbReference type="Google" id="ProtNLM"/>
    </source>
</evidence>
<name>A0A1B7LAH3_9FIRM</name>
<feature type="domain" description="Thiolase N-terminal" evidence="1">
    <location>
        <begin position="14"/>
        <end position="212"/>
    </location>
</feature>
<evidence type="ECO:0000259" key="1">
    <source>
        <dbReference type="Pfam" id="PF00108"/>
    </source>
</evidence>
<evidence type="ECO:0000313" key="3">
    <source>
        <dbReference type="EMBL" id="OAT79334.1"/>
    </source>
</evidence>
<dbReference type="STRING" id="1838280.A6M21_16160"/>
<dbReference type="AlphaFoldDB" id="A0A1B7LAH3"/>
<keyword evidence="4" id="KW-1185">Reference proteome</keyword>
<dbReference type="PIRSF" id="PIRSF000429">
    <property type="entry name" value="Ac-CoA_Ac_transf"/>
    <property type="match status" value="1"/>
</dbReference>
<dbReference type="Gene3D" id="3.40.47.10">
    <property type="match status" value="1"/>
</dbReference>
<dbReference type="InterPro" id="IPR055140">
    <property type="entry name" value="Thiolase_C_2"/>
</dbReference>
<dbReference type="InterPro" id="IPR016039">
    <property type="entry name" value="Thiolase-like"/>
</dbReference>
<evidence type="ECO:0000313" key="4">
    <source>
        <dbReference type="Proteomes" id="UP000078532"/>
    </source>
</evidence>
<dbReference type="Pfam" id="PF00108">
    <property type="entry name" value="Thiolase_N"/>
    <property type="match status" value="1"/>
</dbReference>
<gene>
    <name evidence="3" type="ORF">A6M21_16160</name>
</gene>
<comment type="caution">
    <text evidence="3">The sequence shown here is derived from an EMBL/GenBank/DDBJ whole genome shotgun (WGS) entry which is preliminary data.</text>
</comment>
<evidence type="ECO:0000259" key="2">
    <source>
        <dbReference type="Pfam" id="PF22691"/>
    </source>
</evidence>
<dbReference type="InterPro" id="IPR002155">
    <property type="entry name" value="Thiolase"/>
</dbReference>
<dbReference type="InterPro" id="IPR020616">
    <property type="entry name" value="Thiolase_N"/>
</dbReference>
<dbReference type="GO" id="GO:0016747">
    <property type="term" value="F:acyltransferase activity, transferring groups other than amino-acyl groups"/>
    <property type="evidence" value="ECO:0007669"/>
    <property type="project" value="InterPro"/>
</dbReference>
<proteinExistence type="predicted"/>
<organism evidence="3 4">
    <name type="scientific">Desulfotomaculum copahuensis</name>
    <dbReference type="NCBI Taxonomy" id="1838280"/>
    <lineage>
        <taxon>Bacteria</taxon>
        <taxon>Bacillati</taxon>
        <taxon>Bacillota</taxon>
        <taxon>Clostridia</taxon>
        <taxon>Eubacteriales</taxon>
        <taxon>Desulfotomaculaceae</taxon>
        <taxon>Desulfotomaculum</taxon>
    </lineage>
</organism>
<feature type="domain" description="Thiolase C-terminal" evidence="2">
    <location>
        <begin position="256"/>
        <end position="377"/>
    </location>
</feature>